<feature type="region of interest" description="Disordered" evidence="13">
    <location>
        <begin position="299"/>
        <end position="362"/>
    </location>
</feature>
<feature type="binding site" evidence="11">
    <location>
        <position position="33"/>
    </location>
    <ligand>
        <name>ATP</name>
        <dbReference type="ChEBI" id="CHEBI:30616"/>
    </ligand>
</feature>
<dbReference type="InterPro" id="IPR000719">
    <property type="entry name" value="Prot_kinase_dom"/>
</dbReference>
<dbReference type="PANTHER" id="PTHR24343:SF376">
    <property type="entry name" value="SERINE_THREONINE-PROTEIN KINASE SRK2A-RELATED"/>
    <property type="match status" value="1"/>
</dbReference>
<dbReference type="Gene3D" id="1.10.510.10">
    <property type="entry name" value="Transferase(Phosphotransferase) domain 1"/>
    <property type="match status" value="1"/>
</dbReference>
<dbReference type="CDD" id="cd14662">
    <property type="entry name" value="STKc_SnRK2"/>
    <property type="match status" value="1"/>
</dbReference>
<keyword evidence="6 11" id="KW-0547">Nucleotide-binding</keyword>
<dbReference type="FunFam" id="3.30.200.20:FF:000045">
    <property type="entry name" value="Serine/threonine-protein kinase SRK2E"/>
    <property type="match status" value="1"/>
</dbReference>
<accession>A0A6P5H0Y9</accession>
<keyword evidence="15" id="KW-1185">Reference proteome</keyword>
<dbReference type="OrthoDB" id="193931at2759"/>
<organism evidence="15 16">
    <name type="scientific">Ananas comosus</name>
    <name type="common">Pineapple</name>
    <name type="synonym">Ananas ananas</name>
    <dbReference type="NCBI Taxonomy" id="4615"/>
    <lineage>
        <taxon>Eukaryota</taxon>
        <taxon>Viridiplantae</taxon>
        <taxon>Streptophyta</taxon>
        <taxon>Embryophyta</taxon>
        <taxon>Tracheophyta</taxon>
        <taxon>Spermatophyta</taxon>
        <taxon>Magnoliopsida</taxon>
        <taxon>Liliopsida</taxon>
        <taxon>Poales</taxon>
        <taxon>Bromeliaceae</taxon>
        <taxon>Bromelioideae</taxon>
        <taxon>Ananas</taxon>
    </lineage>
</organism>
<comment type="catalytic activity">
    <reaction evidence="10">
        <text>L-seryl-[protein] + ATP = O-phospho-L-seryl-[protein] + ADP + H(+)</text>
        <dbReference type="Rhea" id="RHEA:17989"/>
        <dbReference type="Rhea" id="RHEA-COMP:9863"/>
        <dbReference type="Rhea" id="RHEA-COMP:11604"/>
        <dbReference type="ChEBI" id="CHEBI:15378"/>
        <dbReference type="ChEBI" id="CHEBI:29999"/>
        <dbReference type="ChEBI" id="CHEBI:30616"/>
        <dbReference type="ChEBI" id="CHEBI:83421"/>
        <dbReference type="ChEBI" id="CHEBI:456216"/>
        <dbReference type="EC" id="2.7.11.1"/>
    </reaction>
</comment>
<keyword evidence="3" id="KW-0597">Phosphoprotein</keyword>
<reference evidence="15" key="1">
    <citation type="journal article" date="2015" name="Nat. Genet.">
        <title>The pineapple genome and the evolution of CAM photosynthesis.</title>
        <authorList>
            <person name="Ming R."/>
            <person name="VanBuren R."/>
            <person name="Wai C.M."/>
            <person name="Tang H."/>
            <person name="Schatz M.C."/>
            <person name="Bowers J.E."/>
            <person name="Lyons E."/>
            <person name="Wang M.L."/>
            <person name="Chen J."/>
            <person name="Biggers E."/>
            <person name="Zhang J."/>
            <person name="Huang L."/>
            <person name="Zhang L."/>
            <person name="Miao W."/>
            <person name="Zhang J."/>
            <person name="Ye Z."/>
            <person name="Miao C."/>
            <person name="Lin Z."/>
            <person name="Wang H."/>
            <person name="Zhou H."/>
            <person name="Yim W.C."/>
            <person name="Priest H.D."/>
            <person name="Zheng C."/>
            <person name="Woodhouse M."/>
            <person name="Edger P.P."/>
            <person name="Guyot R."/>
            <person name="Guo H.B."/>
            <person name="Guo H."/>
            <person name="Zheng G."/>
            <person name="Singh R."/>
            <person name="Sharma A."/>
            <person name="Min X."/>
            <person name="Zheng Y."/>
            <person name="Lee H."/>
            <person name="Gurtowski J."/>
            <person name="Sedlazeck F.J."/>
            <person name="Harkess A."/>
            <person name="McKain M.R."/>
            <person name="Liao Z."/>
            <person name="Fang J."/>
            <person name="Liu J."/>
            <person name="Zhang X."/>
            <person name="Zhang Q."/>
            <person name="Hu W."/>
            <person name="Qin Y."/>
            <person name="Wang K."/>
            <person name="Chen L.Y."/>
            <person name="Shirley N."/>
            <person name="Lin Y.R."/>
            <person name="Liu L.Y."/>
            <person name="Hernandez A.G."/>
            <person name="Wright C.L."/>
            <person name="Bulone V."/>
            <person name="Tuskan G.A."/>
            <person name="Heath K."/>
            <person name="Zee F."/>
            <person name="Moore P.H."/>
            <person name="Sunkar R."/>
            <person name="Leebens-Mack J.H."/>
            <person name="Mockler T."/>
            <person name="Bennetzen J.L."/>
            <person name="Freeling M."/>
            <person name="Sankoff D."/>
            <person name="Paterson A.H."/>
            <person name="Zhu X."/>
            <person name="Yang X."/>
            <person name="Smith J.A."/>
            <person name="Cushman J.C."/>
            <person name="Paull R.E."/>
            <person name="Yu Q."/>
        </authorList>
    </citation>
    <scope>NUCLEOTIDE SEQUENCE [LARGE SCALE GENOMIC DNA]</scope>
    <source>
        <strain evidence="15">cv. F153</strain>
    </source>
</reference>
<dbReference type="AlphaFoldDB" id="A0A6P5H0Y9"/>
<dbReference type="GO" id="GO:0005524">
    <property type="term" value="F:ATP binding"/>
    <property type="evidence" value="ECO:0007669"/>
    <property type="project" value="UniProtKB-UniRule"/>
</dbReference>
<gene>
    <name evidence="16" type="primary">LOC109726511</name>
</gene>
<dbReference type="RefSeq" id="XP_020111715.1">
    <property type="nucleotide sequence ID" value="XM_020256126.1"/>
</dbReference>
<evidence type="ECO:0000259" key="14">
    <source>
        <dbReference type="PROSITE" id="PS50011"/>
    </source>
</evidence>
<evidence type="ECO:0000256" key="8">
    <source>
        <dbReference type="ARBA" id="ARBA00022840"/>
    </source>
</evidence>
<evidence type="ECO:0000256" key="6">
    <source>
        <dbReference type="ARBA" id="ARBA00022741"/>
    </source>
</evidence>
<dbReference type="InterPro" id="IPR008271">
    <property type="entry name" value="Ser/Thr_kinase_AS"/>
</dbReference>
<dbReference type="Pfam" id="PF00069">
    <property type="entry name" value="Pkinase"/>
    <property type="match status" value="1"/>
</dbReference>
<dbReference type="InterPro" id="IPR017441">
    <property type="entry name" value="Protein_kinase_ATP_BS"/>
</dbReference>
<feature type="compositionally biased region" description="Basic and acidic residues" evidence="13">
    <location>
        <begin position="346"/>
        <end position="355"/>
    </location>
</feature>
<proteinExistence type="inferred from homology"/>
<evidence type="ECO:0000256" key="4">
    <source>
        <dbReference type="ARBA" id="ARBA00022679"/>
    </source>
</evidence>
<dbReference type="Gene3D" id="3.30.200.20">
    <property type="entry name" value="Phosphorylase Kinase, domain 1"/>
    <property type="match status" value="1"/>
</dbReference>
<dbReference type="PROSITE" id="PS50011">
    <property type="entry name" value="PROTEIN_KINASE_DOM"/>
    <property type="match status" value="1"/>
</dbReference>
<dbReference type="InterPro" id="IPR011009">
    <property type="entry name" value="Kinase-like_dom_sf"/>
</dbReference>
<keyword evidence="5" id="KW-0938">Abscisic acid signaling pathway</keyword>
<evidence type="ECO:0000313" key="16">
    <source>
        <dbReference type="RefSeq" id="XP_020111715.1"/>
    </source>
</evidence>
<feature type="domain" description="Protein kinase" evidence="14">
    <location>
        <begin position="4"/>
        <end position="260"/>
    </location>
</feature>
<dbReference type="GO" id="GO:0009738">
    <property type="term" value="P:abscisic acid-activated signaling pathway"/>
    <property type="evidence" value="ECO:0007669"/>
    <property type="project" value="UniProtKB-KW"/>
</dbReference>
<keyword evidence="8 11" id="KW-0067">ATP-binding</keyword>
<dbReference type="SUPFAM" id="SSF56112">
    <property type="entry name" value="Protein kinase-like (PK-like)"/>
    <property type="match status" value="1"/>
</dbReference>
<keyword evidence="4" id="KW-0808">Transferase</keyword>
<evidence type="ECO:0000256" key="10">
    <source>
        <dbReference type="ARBA" id="ARBA00048679"/>
    </source>
</evidence>
<reference evidence="16" key="2">
    <citation type="submission" date="2025-08" db="UniProtKB">
        <authorList>
            <consortium name="RefSeq"/>
        </authorList>
    </citation>
    <scope>IDENTIFICATION</scope>
    <source>
        <tissue evidence="16">Leaf</tissue>
    </source>
</reference>
<keyword evidence="2 12" id="KW-0723">Serine/threonine-protein kinase</keyword>
<name>A0A6P5H0Y9_ANACO</name>
<dbReference type="GeneID" id="109726511"/>
<evidence type="ECO:0000313" key="15">
    <source>
        <dbReference type="Proteomes" id="UP000515123"/>
    </source>
</evidence>
<evidence type="ECO:0000256" key="5">
    <source>
        <dbReference type="ARBA" id="ARBA00022682"/>
    </source>
</evidence>
<comment type="catalytic activity">
    <reaction evidence="9">
        <text>L-threonyl-[protein] + ATP = O-phospho-L-threonyl-[protein] + ADP + H(+)</text>
        <dbReference type="Rhea" id="RHEA:46608"/>
        <dbReference type="Rhea" id="RHEA-COMP:11060"/>
        <dbReference type="Rhea" id="RHEA-COMP:11605"/>
        <dbReference type="ChEBI" id="CHEBI:15378"/>
        <dbReference type="ChEBI" id="CHEBI:30013"/>
        <dbReference type="ChEBI" id="CHEBI:30616"/>
        <dbReference type="ChEBI" id="CHEBI:61977"/>
        <dbReference type="ChEBI" id="CHEBI:456216"/>
        <dbReference type="EC" id="2.7.11.1"/>
    </reaction>
</comment>
<dbReference type="EC" id="2.7.11.1" evidence="1"/>
<dbReference type="Proteomes" id="UP000515123">
    <property type="component" value="Linkage group 21"/>
</dbReference>
<protein>
    <recommendedName>
        <fullName evidence="1">non-specific serine/threonine protein kinase</fullName>
        <ecNumber evidence="1">2.7.11.1</ecNumber>
    </recommendedName>
</protein>
<dbReference type="GO" id="GO:0004674">
    <property type="term" value="F:protein serine/threonine kinase activity"/>
    <property type="evidence" value="ECO:0007669"/>
    <property type="project" value="UniProtKB-KW"/>
</dbReference>
<sequence>MDKYELLKDLGAGNFGVARLMRHKETKELVAMKYIPRGQKIDENVAREIINHRSLRHPNIIRFKEVVLTPTHLAIVMEYAAGGELFDRICTAGRFSEDEARYFFQQLICGVSYCHFMQICHRDLKLENTLLDGNPAPRLKICDFGYSKSSLLHSRPKSTVGTPAYIAPEVLQRREYDGKLADVWSCGVTLYVMLVGAYPFEDPDDPRNFRKTIQRIMSIQYKIPDYVHLSQDCRQLLSRIFVPHPAKRITIREIRNHPWFLKNLPRELTETAQAVYYKRDNTAPIYSLQSVEEIMKIVTEARTPPPSTTPVAGFGWTEDEEQDDRGGRQGNEEQEAEEEEDSEDEYDKRVKEVHASGEFQIS</sequence>
<feature type="compositionally biased region" description="Acidic residues" evidence="13">
    <location>
        <begin position="332"/>
        <end position="345"/>
    </location>
</feature>
<evidence type="ECO:0000256" key="11">
    <source>
        <dbReference type="PROSITE-ProRule" id="PRU10141"/>
    </source>
</evidence>
<dbReference type="FunFam" id="1.10.510.10:FF:000132">
    <property type="entry name" value="Serine/threonine-protein kinase SRK2A"/>
    <property type="match status" value="1"/>
</dbReference>
<comment type="similarity">
    <text evidence="12">Belongs to the protein kinase superfamily.</text>
</comment>
<dbReference type="PROSITE" id="PS00108">
    <property type="entry name" value="PROTEIN_KINASE_ST"/>
    <property type="match status" value="1"/>
</dbReference>
<dbReference type="SMART" id="SM00220">
    <property type="entry name" value="S_TKc"/>
    <property type="match status" value="1"/>
</dbReference>
<dbReference type="PROSITE" id="PS00107">
    <property type="entry name" value="PROTEIN_KINASE_ATP"/>
    <property type="match status" value="1"/>
</dbReference>
<dbReference type="PANTHER" id="PTHR24343">
    <property type="entry name" value="SERINE/THREONINE KINASE"/>
    <property type="match status" value="1"/>
</dbReference>
<evidence type="ECO:0000256" key="1">
    <source>
        <dbReference type="ARBA" id="ARBA00012513"/>
    </source>
</evidence>
<evidence type="ECO:0000256" key="3">
    <source>
        <dbReference type="ARBA" id="ARBA00022553"/>
    </source>
</evidence>
<evidence type="ECO:0000256" key="13">
    <source>
        <dbReference type="SAM" id="MobiDB-lite"/>
    </source>
</evidence>
<evidence type="ECO:0000256" key="2">
    <source>
        <dbReference type="ARBA" id="ARBA00022527"/>
    </source>
</evidence>
<evidence type="ECO:0000256" key="7">
    <source>
        <dbReference type="ARBA" id="ARBA00022777"/>
    </source>
</evidence>
<evidence type="ECO:0000256" key="12">
    <source>
        <dbReference type="RuleBase" id="RU000304"/>
    </source>
</evidence>
<evidence type="ECO:0000256" key="9">
    <source>
        <dbReference type="ARBA" id="ARBA00047899"/>
    </source>
</evidence>
<keyword evidence="7 16" id="KW-0418">Kinase</keyword>